<proteinExistence type="predicted"/>
<dbReference type="Proteomes" id="UP000240009">
    <property type="component" value="Unassembled WGS sequence"/>
</dbReference>
<dbReference type="AlphaFoldDB" id="A0A2S8G3E2"/>
<comment type="caution">
    <text evidence="1">The sequence shown here is derived from an EMBL/GenBank/DDBJ whole genome shotgun (WGS) entry which is preliminary data.</text>
</comment>
<accession>A0A2S8G3E2</accession>
<evidence type="ECO:0000313" key="2">
    <source>
        <dbReference type="Proteomes" id="UP000240009"/>
    </source>
</evidence>
<protein>
    <submittedName>
        <fullName evidence="1">Uncharacterized protein</fullName>
    </submittedName>
</protein>
<gene>
    <name evidence="1" type="ORF">C5Y96_03615</name>
</gene>
<name>A0A2S8G3E2_9BACT</name>
<reference evidence="1 2" key="1">
    <citation type="submission" date="2018-02" db="EMBL/GenBank/DDBJ databases">
        <title>Comparative genomes isolates from brazilian mangrove.</title>
        <authorList>
            <person name="Araujo J.E."/>
            <person name="Taketani R.G."/>
            <person name="Silva M.C.P."/>
            <person name="Loureco M.V."/>
            <person name="Andreote F.D."/>
        </authorList>
    </citation>
    <scope>NUCLEOTIDE SEQUENCE [LARGE SCALE GENOMIC DNA]</scope>
    <source>
        <strain evidence="1 2">HEX-2 MGV</strain>
    </source>
</reference>
<sequence length="60" mass="6931">MPLGIGLPALIRKLEVLLRLPVRVPLFEMVHFRFILGHRFTLWLVILPVCRSSQKVASHD</sequence>
<evidence type="ECO:0000313" key="1">
    <source>
        <dbReference type="EMBL" id="PQO38972.1"/>
    </source>
</evidence>
<organism evidence="1 2">
    <name type="scientific">Blastopirellula marina</name>
    <dbReference type="NCBI Taxonomy" id="124"/>
    <lineage>
        <taxon>Bacteria</taxon>
        <taxon>Pseudomonadati</taxon>
        <taxon>Planctomycetota</taxon>
        <taxon>Planctomycetia</taxon>
        <taxon>Pirellulales</taxon>
        <taxon>Pirellulaceae</taxon>
        <taxon>Blastopirellula</taxon>
    </lineage>
</organism>
<dbReference type="EMBL" id="PUIA01000016">
    <property type="protein sequence ID" value="PQO38972.1"/>
    <property type="molecule type" value="Genomic_DNA"/>
</dbReference>